<keyword evidence="13 15" id="KW-0030">Aminoacyl-tRNA synthetase</keyword>
<dbReference type="OrthoDB" id="9805455at2"/>
<dbReference type="CDD" id="cd02796">
    <property type="entry name" value="tRNA_bind_bactPheRS"/>
    <property type="match status" value="1"/>
</dbReference>
<dbReference type="RefSeq" id="WP_090733111.1">
    <property type="nucleotide sequence ID" value="NZ_FOHO01000003.1"/>
</dbReference>
<dbReference type="SUPFAM" id="SSF54991">
    <property type="entry name" value="Anticodon-binding domain of PheRS"/>
    <property type="match status" value="1"/>
</dbReference>
<dbReference type="InterPro" id="IPR002547">
    <property type="entry name" value="tRNA-bd_dom"/>
</dbReference>
<dbReference type="Pfam" id="PF01588">
    <property type="entry name" value="tRNA_bind"/>
    <property type="match status" value="1"/>
</dbReference>
<keyword evidence="4 15" id="KW-0963">Cytoplasm</keyword>
<proteinExistence type="inferred from homology"/>
<evidence type="ECO:0000256" key="12">
    <source>
        <dbReference type="ARBA" id="ARBA00022917"/>
    </source>
</evidence>
<dbReference type="InterPro" id="IPR012340">
    <property type="entry name" value="NA-bd_OB-fold"/>
</dbReference>
<evidence type="ECO:0000256" key="5">
    <source>
        <dbReference type="ARBA" id="ARBA00022555"/>
    </source>
</evidence>
<protein>
    <recommendedName>
        <fullName evidence="15">Phenylalanine--tRNA ligase beta subunit</fullName>
        <ecNumber evidence="15">6.1.1.20</ecNumber>
    </recommendedName>
    <alternativeName>
        <fullName evidence="15">Phenylalanyl-tRNA synthetase beta subunit</fullName>
        <shortName evidence="15">PheRS</shortName>
    </alternativeName>
</protein>
<dbReference type="SUPFAM" id="SSF56037">
    <property type="entry name" value="PheT/TilS domain"/>
    <property type="match status" value="1"/>
</dbReference>
<evidence type="ECO:0000256" key="8">
    <source>
        <dbReference type="ARBA" id="ARBA00022741"/>
    </source>
</evidence>
<keyword evidence="7 15" id="KW-0479">Metal-binding</keyword>
<feature type="domain" description="TRNA-binding" evidence="17">
    <location>
        <begin position="39"/>
        <end position="147"/>
    </location>
</feature>
<dbReference type="SUPFAM" id="SSF46955">
    <property type="entry name" value="Putative DNA-binding domain"/>
    <property type="match status" value="1"/>
</dbReference>
<evidence type="ECO:0000256" key="7">
    <source>
        <dbReference type="ARBA" id="ARBA00022723"/>
    </source>
</evidence>
<dbReference type="PANTHER" id="PTHR10947:SF0">
    <property type="entry name" value="PHENYLALANINE--TRNA LIGASE BETA SUBUNIT"/>
    <property type="match status" value="1"/>
</dbReference>
<dbReference type="EC" id="6.1.1.20" evidence="15"/>
<evidence type="ECO:0000256" key="13">
    <source>
        <dbReference type="ARBA" id="ARBA00023146"/>
    </source>
</evidence>
<comment type="cofactor">
    <cofactor evidence="15">
        <name>Mg(2+)</name>
        <dbReference type="ChEBI" id="CHEBI:18420"/>
    </cofactor>
    <text evidence="15">Binds 2 magnesium ions per tetramer.</text>
</comment>
<dbReference type="GO" id="GO:0000049">
    <property type="term" value="F:tRNA binding"/>
    <property type="evidence" value="ECO:0007669"/>
    <property type="project" value="UniProtKB-UniRule"/>
</dbReference>
<dbReference type="InterPro" id="IPR005147">
    <property type="entry name" value="tRNA_synthase_B5-dom"/>
</dbReference>
<dbReference type="PROSITE" id="PS51447">
    <property type="entry name" value="FDX_ACB"/>
    <property type="match status" value="1"/>
</dbReference>
<evidence type="ECO:0000256" key="4">
    <source>
        <dbReference type="ARBA" id="ARBA00022490"/>
    </source>
</evidence>
<dbReference type="NCBIfam" id="TIGR00472">
    <property type="entry name" value="pheT_bact"/>
    <property type="match status" value="1"/>
</dbReference>
<dbReference type="Proteomes" id="UP000199180">
    <property type="component" value="Unassembled WGS sequence"/>
</dbReference>
<evidence type="ECO:0000259" key="18">
    <source>
        <dbReference type="PROSITE" id="PS51447"/>
    </source>
</evidence>
<evidence type="ECO:0000256" key="14">
    <source>
        <dbReference type="ARBA" id="ARBA00049255"/>
    </source>
</evidence>
<evidence type="ECO:0000256" key="2">
    <source>
        <dbReference type="ARBA" id="ARBA00008653"/>
    </source>
</evidence>
<dbReference type="InterPro" id="IPR005121">
    <property type="entry name" value="Fdx_antiC-bd"/>
</dbReference>
<evidence type="ECO:0000256" key="1">
    <source>
        <dbReference type="ARBA" id="ARBA00004496"/>
    </source>
</evidence>
<gene>
    <name evidence="15" type="primary">pheT</name>
    <name evidence="20" type="ORF">SAMN04489858_103160</name>
</gene>
<dbReference type="SUPFAM" id="SSF55681">
    <property type="entry name" value="Class II aaRS and biotin synthetases"/>
    <property type="match status" value="1"/>
</dbReference>
<dbReference type="NCBIfam" id="NF045760">
    <property type="entry name" value="YtpR"/>
    <property type="match status" value="1"/>
</dbReference>
<keyword evidence="11 16" id="KW-0694">RNA-binding</keyword>
<keyword evidence="10 15" id="KW-0460">Magnesium</keyword>
<comment type="similarity">
    <text evidence="2 15">Belongs to the phenylalanyl-tRNA synthetase beta subunit family. Type 1 subfamily.</text>
</comment>
<comment type="subunit">
    <text evidence="3 15">Tetramer of two alpha and two beta subunits.</text>
</comment>
<dbReference type="InterPro" id="IPR036690">
    <property type="entry name" value="Fdx_antiC-bd_sf"/>
</dbReference>
<feature type="binding site" evidence="15">
    <location>
        <position position="459"/>
    </location>
    <ligand>
        <name>Mg(2+)</name>
        <dbReference type="ChEBI" id="CHEBI:18420"/>
        <note>shared with alpha subunit</note>
    </ligand>
</feature>
<dbReference type="PROSITE" id="PS51483">
    <property type="entry name" value="B5"/>
    <property type="match status" value="1"/>
</dbReference>
<dbReference type="GO" id="GO:0009328">
    <property type="term" value="C:phenylalanine-tRNA ligase complex"/>
    <property type="evidence" value="ECO:0007669"/>
    <property type="project" value="TreeGrafter"/>
</dbReference>
<evidence type="ECO:0000256" key="15">
    <source>
        <dbReference type="HAMAP-Rule" id="MF_00283"/>
    </source>
</evidence>
<keyword evidence="8 15" id="KW-0547">Nucleotide-binding</keyword>
<evidence type="ECO:0000256" key="11">
    <source>
        <dbReference type="ARBA" id="ARBA00022884"/>
    </source>
</evidence>
<dbReference type="InterPro" id="IPR045864">
    <property type="entry name" value="aa-tRNA-synth_II/BPL/LPL"/>
</dbReference>
<feature type="domain" description="FDX-ACB" evidence="18">
    <location>
        <begin position="703"/>
        <end position="794"/>
    </location>
</feature>
<dbReference type="InterPro" id="IPR020825">
    <property type="entry name" value="Phe-tRNA_synthase-like_B3/B4"/>
</dbReference>
<dbReference type="SMART" id="SM00896">
    <property type="entry name" value="FDX-ACB"/>
    <property type="match status" value="1"/>
</dbReference>
<accession>A0A1I0C595</accession>
<dbReference type="Gene3D" id="2.40.50.140">
    <property type="entry name" value="Nucleic acid-binding proteins"/>
    <property type="match status" value="1"/>
</dbReference>
<evidence type="ECO:0000256" key="9">
    <source>
        <dbReference type="ARBA" id="ARBA00022840"/>
    </source>
</evidence>
<dbReference type="EMBL" id="FOHO01000003">
    <property type="protein sequence ID" value="SET14065.1"/>
    <property type="molecule type" value="Genomic_DNA"/>
</dbReference>
<keyword evidence="9 15" id="KW-0067">ATP-binding</keyword>
<comment type="subcellular location">
    <subcellularLocation>
        <location evidence="1 15">Cytoplasm</location>
    </subcellularLocation>
</comment>
<evidence type="ECO:0000259" key="19">
    <source>
        <dbReference type="PROSITE" id="PS51483"/>
    </source>
</evidence>
<evidence type="ECO:0000313" key="21">
    <source>
        <dbReference type="Proteomes" id="UP000199180"/>
    </source>
</evidence>
<evidence type="ECO:0000256" key="6">
    <source>
        <dbReference type="ARBA" id="ARBA00022598"/>
    </source>
</evidence>
<evidence type="ECO:0000256" key="10">
    <source>
        <dbReference type="ARBA" id="ARBA00022842"/>
    </source>
</evidence>
<evidence type="ECO:0000256" key="16">
    <source>
        <dbReference type="PROSITE-ProRule" id="PRU00209"/>
    </source>
</evidence>
<dbReference type="InterPro" id="IPR004532">
    <property type="entry name" value="Phe-tRNA-ligase_IIc_bsu_bact"/>
</dbReference>
<dbReference type="GO" id="GO:0006432">
    <property type="term" value="P:phenylalanyl-tRNA aminoacylation"/>
    <property type="evidence" value="ECO:0007669"/>
    <property type="project" value="UniProtKB-UniRule"/>
</dbReference>
<dbReference type="InterPro" id="IPR009061">
    <property type="entry name" value="DNA-bd_dom_put_sf"/>
</dbReference>
<evidence type="ECO:0000256" key="3">
    <source>
        <dbReference type="ARBA" id="ARBA00011209"/>
    </source>
</evidence>
<feature type="binding site" evidence="15">
    <location>
        <position position="462"/>
    </location>
    <ligand>
        <name>Mg(2+)</name>
        <dbReference type="ChEBI" id="CHEBI:18420"/>
        <note>shared with alpha subunit</note>
    </ligand>
</feature>
<keyword evidence="12 15" id="KW-0648">Protein biosynthesis</keyword>
<dbReference type="InterPro" id="IPR033714">
    <property type="entry name" value="tRNA_bind_bactPheRS"/>
</dbReference>
<comment type="catalytic activity">
    <reaction evidence="14 15">
        <text>tRNA(Phe) + L-phenylalanine + ATP = L-phenylalanyl-tRNA(Phe) + AMP + diphosphate + H(+)</text>
        <dbReference type="Rhea" id="RHEA:19413"/>
        <dbReference type="Rhea" id="RHEA-COMP:9668"/>
        <dbReference type="Rhea" id="RHEA-COMP:9699"/>
        <dbReference type="ChEBI" id="CHEBI:15378"/>
        <dbReference type="ChEBI" id="CHEBI:30616"/>
        <dbReference type="ChEBI" id="CHEBI:33019"/>
        <dbReference type="ChEBI" id="CHEBI:58095"/>
        <dbReference type="ChEBI" id="CHEBI:78442"/>
        <dbReference type="ChEBI" id="CHEBI:78531"/>
        <dbReference type="ChEBI" id="CHEBI:456215"/>
        <dbReference type="EC" id="6.1.1.20"/>
    </reaction>
</comment>
<name>A0A1I0C595_9RHOB</name>
<feature type="domain" description="B5" evidence="19">
    <location>
        <begin position="404"/>
        <end position="475"/>
    </location>
</feature>
<dbReference type="STRING" id="364199.SAMN04489858_103160"/>
<dbReference type="PROSITE" id="PS50886">
    <property type="entry name" value="TRBD"/>
    <property type="match status" value="1"/>
</dbReference>
<reference evidence="20 21" key="1">
    <citation type="submission" date="2016-10" db="EMBL/GenBank/DDBJ databases">
        <authorList>
            <person name="de Groot N.N."/>
        </authorList>
    </citation>
    <scope>NUCLEOTIDE SEQUENCE [LARGE SCALE GENOMIC DNA]</scope>
    <source>
        <strain evidence="20 21">DSM 17862</strain>
    </source>
</reference>
<dbReference type="InterPro" id="IPR045060">
    <property type="entry name" value="Phe-tRNA-ligase_IIc_bsu"/>
</dbReference>
<dbReference type="Gene3D" id="3.30.70.380">
    <property type="entry name" value="Ferrodoxin-fold anticodon-binding domain"/>
    <property type="match status" value="1"/>
</dbReference>
<dbReference type="CDD" id="cd00769">
    <property type="entry name" value="PheRS_beta_core"/>
    <property type="match status" value="1"/>
</dbReference>
<feature type="binding site" evidence="15">
    <location>
        <position position="453"/>
    </location>
    <ligand>
        <name>Mg(2+)</name>
        <dbReference type="ChEBI" id="CHEBI:18420"/>
        <note>shared with alpha subunit</note>
    </ligand>
</feature>
<dbReference type="SMART" id="SM00874">
    <property type="entry name" value="B5"/>
    <property type="match status" value="1"/>
</dbReference>
<feature type="binding site" evidence="15">
    <location>
        <position position="463"/>
    </location>
    <ligand>
        <name>Mg(2+)</name>
        <dbReference type="ChEBI" id="CHEBI:18420"/>
        <note>shared with alpha subunit</note>
    </ligand>
</feature>
<dbReference type="Pfam" id="PF17759">
    <property type="entry name" value="tRNA_synthFbeta"/>
    <property type="match status" value="1"/>
</dbReference>
<dbReference type="GO" id="GO:0005524">
    <property type="term" value="F:ATP binding"/>
    <property type="evidence" value="ECO:0007669"/>
    <property type="project" value="UniProtKB-UniRule"/>
</dbReference>
<dbReference type="SMART" id="SM00873">
    <property type="entry name" value="B3_4"/>
    <property type="match status" value="1"/>
</dbReference>
<dbReference type="InterPro" id="IPR041616">
    <property type="entry name" value="PheRS_beta_core"/>
</dbReference>
<evidence type="ECO:0000313" key="20">
    <source>
        <dbReference type="EMBL" id="SET14065.1"/>
    </source>
</evidence>
<keyword evidence="6 15" id="KW-0436">Ligase</keyword>
<dbReference type="HAMAP" id="MF_00283">
    <property type="entry name" value="Phe_tRNA_synth_beta1"/>
    <property type="match status" value="1"/>
</dbReference>
<dbReference type="Pfam" id="PF03484">
    <property type="entry name" value="B5"/>
    <property type="match status" value="1"/>
</dbReference>
<dbReference type="Gene3D" id="3.30.930.10">
    <property type="entry name" value="Bira Bifunctional Protein, Domain 2"/>
    <property type="match status" value="1"/>
</dbReference>
<dbReference type="AlphaFoldDB" id="A0A1I0C595"/>
<dbReference type="Pfam" id="PF03147">
    <property type="entry name" value="FDX-ACB"/>
    <property type="match status" value="1"/>
</dbReference>
<dbReference type="InterPro" id="IPR005146">
    <property type="entry name" value="B3/B4_tRNA-bd"/>
</dbReference>
<dbReference type="Pfam" id="PF03483">
    <property type="entry name" value="B3_4"/>
    <property type="match status" value="1"/>
</dbReference>
<dbReference type="Gene3D" id="3.30.56.10">
    <property type="match status" value="2"/>
</dbReference>
<keyword evidence="21" id="KW-1185">Reference proteome</keyword>
<dbReference type="GO" id="GO:0004826">
    <property type="term" value="F:phenylalanine-tRNA ligase activity"/>
    <property type="evidence" value="ECO:0007669"/>
    <property type="project" value="UniProtKB-UniRule"/>
</dbReference>
<dbReference type="SUPFAM" id="SSF50249">
    <property type="entry name" value="Nucleic acid-binding proteins"/>
    <property type="match status" value="1"/>
</dbReference>
<dbReference type="GO" id="GO:0000287">
    <property type="term" value="F:magnesium ion binding"/>
    <property type="evidence" value="ECO:0007669"/>
    <property type="project" value="UniProtKB-UniRule"/>
</dbReference>
<dbReference type="PANTHER" id="PTHR10947">
    <property type="entry name" value="PHENYLALANYL-TRNA SYNTHETASE BETA CHAIN AND LEUCINE-RICH REPEAT-CONTAINING PROTEIN 47"/>
    <property type="match status" value="1"/>
</dbReference>
<evidence type="ECO:0000259" key="17">
    <source>
        <dbReference type="PROSITE" id="PS50886"/>
    </source>
</evidence>
<organism evidence="20 21">
    <name type="scientific">Paracoccus homiensis</name>
    <dbReference type="NCBI Taxonomy" id="364199"/>
    <lineage>
        <taxon>Bacteria</taxon>
        <taxon>Pseudomonadati</taxon>
        <taxon>Pseudomonadota</taxon>
        <taxon>Alphaproteobacteria</taxon>
        <taxon>Rhodobacterales</taxon>
        <taxon>Paracoccaceae</taxon>
        <taxon>Paracoccus</taxon>
    </lineage>
</organism>
<dbReference type="Gene3D" id="3.50.40.10">
    <property type="entry name" value="Phenylalanyl-trna Synthetase, Chain B, domain 3"/>
    <property type="match status" value="1"/>
</dbReference>
<keyword evidence="5 16" id="KW-0820">tRNA-binding</keyword>
<sequence>MKFTLSWLKEHLETTATLDQITETLTDLGLEVEEVTDPAAHLGGFTLAKVLQAEQHPDADRLRVCRVMTDEGEKQIVCGASNAREGITVVLAKPGDYVPGIDVTLGVGKIRGIESHGMMASERELELSDEHDGIIELPSGEVGQKFVDWLAQNAPEKIDPMIYIKITPNRPDALGVHGIARDLAARGLGTLRPVREARVEGAFECPIKVTIAPDIAAKAPFFSGRVLRGVKNGPSPVWLQKRLKAIGLRPINALVDITNFFTYDLNRPLHVFDAAKVQGDLHLRAAQPGERIVALDDKTYDLPEHAVVICDANGPESIAGVMGGAASGAEEGTTDVFLEAAYFDPISTAATGRTLKINSDARYRFERGIDPNFTLQGLELATEMVIELCGGQPSHVVTAGTLPDTARAYRLDSARTSSLVGLDIPEADQRATLTALGFRLDGDMAHVPSWRPDILGEADLVEEIARIASLTKLEGKPLPRPQAGVPAPIMTPLQVREAAARRQAAALGYNECVTYSFIDEKSAMLFGGGSDGVRVENPISSEMTHLRPDLLPGLLAAAARNQARGFADLALFEIGPVFAGGEPGEQATQLSGLLVGATSDRDPFGSRRKVDLYDAKADAEAILATIGAPAKAQINRKLDGWWHPGRAGNVALGPNVLASFGEIHPKVLRDMDVKGPAVAFTVRIAKVPFPKSQSAARPALQISELQAVERDFAFVVDPQIEALTLVNAAQGADKALIERVSVFDQFTGLEDGRKSIAITARLQPRDKTLTDAEIEAVSQKIIDKVTKATGGTLRG</sequence>